<gene>
    <name evidence="3" type="ORF">DFR45_102294</name>
</gene>
<reference evidence="3 4" key="1">
    <citation type="submission" date="2018-07" db="EMBL/GenBank/DDBJ databases">
        <title>Genomic Encyclopedia of Type Strains, Phase IV (KMG-IV): sequencing the most valuable type-strain genomes for metagenomic binning, comparative biology and taxonomic classification.</title>
        <authorList>
            <person name="Goeker M."/>
        </authorList>
    </citation>
    <scope>NUCLEOTIDE SEQUENCE [LARGE SCALE GENOMIC DNA]</scope>
    <source>
        <strain evidence="3 4">DSM 100911</strain>
    </source>
</reference>
<accession>A0A369ANC9</accession>
<evidence type="ECO:0000313" key="3">
    <source>
        <dbReference type="EMBL" id="RCX10892.1"/>
    </source>
</evidence>
<dbReference type="Pfam" id="PF13622">
    <property type="entry name" value="4HBT_3"/>
    <property type="match status" value="1"/>
</dbReference>
<dbReference type="AlphaFoldDB" id="A0A369ANC9"/>
<proteinExistence type="predicted"/>
<dbReference type="InterPro" id="IPR042171">
    <property type="entry name" value="Acyl-CoA_hotdog"/>
</dbReference>
<dbReference type="PANTHER" id="PTHR38110:SF1">
    <property type="entry name" value="THIOESTERASE DOMAIN-CONTAINING PROTEIN"/>
    <property type="match status" value="1"/>
</dbReference>
<dbReference type="Gene3D" id="2.40.160.210">
    <property type="entry name" value="Acyl-CoA thioesterase, double hotdog domain"/>
    <property type="match status" value="1"/>
</dbReference>
<dbReference type="InterPro" id="IPR029069">
    <property type="entry name" value="HotDog_dom_sf"/>
</dbReference>
<name>A0A369ANC9_9BURK</name>
<dbReference type="InterPro" id="IPR049450">
    <property type="entry name" value="ACOT8-like_C"/>
</dbReference>
<dbReference type="EMBL" id="QPJU01000002">
    <property type="protein sequence ID" value="RCX10892.1"/>
    <property type="molecule type" value="Genomic_DNA"/>
</dbReference>
<evidence type="ECO:0000313" key="4">
    <source>
        <dbReference type="Proteomes" id="UP000252174"/>
    </source>
</evidence>
<dbReference type="RefSeq" id="WP_421782900.1">
    <property type="nucleotide sequence ID" value="NZ_QPJU01000002.1"/>
</dbReference>
<organism evidence="3 4">
    <name type="scientific">Extensimonas vulgaris</name>
    <dbReference type="NCBI Taxonomy" id="1031594"/>
    <lineage>
        <taxon>Bacteria</taxon>
        <taxon>Pseudomonadati</taxon>
        <taxon>Pseudomonadota</taxon>
        <taxon>Betaproteobacteria</taxon>
        <taxon>Burkholderiales</taxon>
        <taxon>Comamonadaceae</taxon>
        <taxon>Extensimonas</taxon>
    </lineage>
</organism>
<keyword evidence="4" id="KW-1185">Reference proteome</keyword>
<feature type="domain" description="Acyl-CoA thioesterase-like N-terminal HotDog" evidence="1">
    <location>
        <begin position="42"/>
        <end position="126"/>
    </location>
</feature>
<dbReference type="Proteomes" id="UP000252174">
    <property type="component" value="Unassembled WGS sequence"/>
</dbReference>
<dbReference type="Pfam" id="PF20789">
    <property type="entry name" value="4HBT_3C"/>
    <property type="match status" value="1"/>
</dbReference>
<evidence type="ECO:0000259" key="2">
    <source>
        <dbReference type="Pfam" id="PF20789"/>
    </source>
</evidence>
<sequence length="291" mass="31682">MTTPTPAAPHPFDEAMAFTPCDAPAGWPGHAGTRYWQGRTHPGYANMVGPFGGITAAQALNAVMLHPERLGEPLALTVNFAGPLADGPFIAAATPLRTNRSTQHWSVALLQTDANGALAVTTTATAVTAARRETWSVSDTPAPPVPRPHEVLAEARGGVPMEWRNRYEMRAIVGDFPRVWDDSHGHSSLTQLWMRDAPPRPLDFCALAALCDLFFPRLFLRRARRVPIGTVSMTVYFHAGSTELAATGTGYLLGQAQAQEFRNGFFDQTAQVWNEAGTMLATTHQVVYYKE</sequence>
<feature type="domain" description="Acyl-CoA thioesterase-like C-terminal" evidence="2">
    <location>
        <begin position="153"/>
        <end position="288"/>
    </location>
</feature>
<dbReference type="SUPFAM" id="SSF54637">
    <property type="entry name" value="Thioesterase/thiol ester dehydrase-isomerase"/>
    <property type="match status" value="2"/>
</dbReference>
<protein>
    <submittedName>
        <fullName evidence="3">Acyl-CoA thioesterase</fullName>
    </submittedName>
</protein>
<dbReference type="InterPro" id="IPR052389">
    <property type="entry name" value="Sec_Metab_Biosynth-Assoc"/>
</dbReference>
<evidence type="ECO:0000259" key="1">
    <source>
        <dbReference type="Pfam" id="PF13622"/>
    </source>
</evidence>
<comment type="caution">
    <text evidence="3">The sequence shown here is derived from an EMBL/GenBank/DDBJ whole genome shotgun (WGS) entry which is preliminary data.</text>
</comment>
<dbReference type="InterPro" id="IPR049449">
    <property type="entry name" value="TesB_ACOT8-like_N"/>
</dbReference>
<dbReference type="PANTHER" id="PTHR38110">
    <property type="entry name" value="CHROMOSOME 23, WHOLE GENOME SHOTGUN SEQUENCE"/>
    <property type="match status" value="1"/>
</dbReference>